<dbReference type="InterPro" id="IPR000060">
    <property type="entry name" value="BCCT_transptr"/>
</dbReference>
<feature type="compositionally biased region" description="Low complexity" evidence="8">
    <location>
        <begin position="564"/>
        <end position="576"/>
    </location>
</feature>
<evidence type="ECO:0000256" key="9">
    <source>
        <dbReference type="SAM" id="Phobius"/>
    </source>
</evidence>
<dbReference type="Pfam" id="PF02028">
    <property type="entry name" value="BCCT"/>
    <property type="match status" value="1"/>
</dbReference>
<dbReference type="EMBL" id="LS483468">
    <property type="protein sequence ID" value="SQI31201.1"/>
    <property type="molecule type" value="Genomic_DNA"/>
</dbReference>
<evidence type="ECO:0000313" key="10">
    <source>
        <dbReference type="EMBL" id="SQI31201.1"/>
    </source>
</evidence>
<dbReference type="Proteomes" id="UP000249091">
    <property type="component" value="Chromosome 1"/>
</dbReference>
<keyword evidence="4" id="KW-1003">Cell membrane</keyword>
<dbReference type="NCBIfam" id="TIGR00842">
    <property type="entry name" value="bcct"/>
    <property type="match status" value="1"/>
</dbReference>
<feature type="transmembrane region" description="Helical" evidence="9">
    <location>
        <begin position="478"/>
        <end position="502"/>
    </location>
</feature>
<dbReference type="PANTHER" id="PTHR30047:SF7">
    <property type="entry name" value="HIGH-AFFINITY CHOLINE TRANSPORT PROTEIN"/>
    <property type="match status" value="1"/>
</dbReference>
<reference evidence="10 11" key="1">
    <citation type="submission" date="2018-06" db="EMBL/GenBank/DDBJ databases">
        <authorList>
            <consortium name="Pathogen Informatics"/>
            <person name="Doyle S."/>
        </authorList>
    </citation>
    <scope>NUCLEOTIDE SEQUENCE [LARGE SCALE GENOMIC DNA]</scope>
    <source>
        <strain evidence="10 11">NCTC10994</strain>
    </source>
</reference>
<feature type="transmembrane region" description="Helical" evidence="9">
    <location>
        <begin position="150"/>
        <end position="170"/>
    </location>
</feature>
<dbReference type="GO" id="GO:0022857">
    <property type="term" value="F:transmembrane transporter activity"/>
    <property type="evidence" value="ECO:0007669"/>
    <property type="project" value="InterPro"/>
</dbReference>
<feature type="transmembrane region" description="Helical" evidence="9">
    <location>
        <begin position="324"/>
        <end position="342"/>
    </location>
</feature>
<feature type="transmembrane region" description="Helical" evidence="9">
    <location>
        <begin position="198"/>
        <end position="216"/>
    </location>
</feature>
<feature type="transmembrane region" description="Helical" evidence="9">
    <location>
        <begin position="354"/>
        <end position="379"/>
    </location>
</feature>
<comment type="subcellular location">
    <subcellularLocation>
        <location evidence="1">Cell membrane</location>
        <topology evidence="1">Multi-pass membrane protein</topology>
    </subcellularLocation>
</comment>
<organism evidence="10 11">
    <name type="scientific">Rhodococcus coprophilus</name>
    <dbReference type="NCBI Taxonomy" id="38310"/>
    <lineage>
        <taxon>Bacteria</taxon>
        <taxon>Bacillati</taxon>
        <taxon>Actinomycetota</taxon>
        <taxon>Actinomycetes</taxon>
        <taxon>Mycobacteriales</taxon>
        <taxon>Nocardiaceae</taxon>
        <taxon>Rhodococcus</taxon>
    </lineage>
</organism>
<keyword evidence="7 9" id="KW-0472">Membrane</keyword>
<protein>
    <submittedName>
        <fullName evidence="10">Putative BCCT family transporter</fullName>
    </submittedName>
</protein>
<evidence type="ECO:0000256" key="1">
    <source>
        <dbReference type="ARBA" id="ARBA00004651"/>
    </source>
</evidence>
<feature type="transmembrane region" description="Helical" evidence="9">
    <location>
        <begin position="96"/>
        <end position="117"/>
    </location>
</feature>
<feature type="transmembrane region" description="Helical" evidence="9">
    <location>
        <begin position="18"/>
        <end position="37"/>
    </location>
</feature>
<name>A0A2X4TW43_9NOCA</name>
<evidence type="ECO:0000313" key="11">
    <source>
        <dbReference type="Proteomes" id="UP000249091"/>
    </source>
</evidence>
<feature type="transmembrane region" description="Helical" evidence="9">
    <location>
        <begin position="408"/>
        <end position="430"/>
    </location>
</feature>
<evidence type="ECO:0000256" key="5">
    <source>
        <dbReference type="ARBA" id="ARBA00022692"/>
    </source>
</evidence>
<dbReference type="AlphaFoldDB" id="A0A2X4TW43"/>
<evidence type="ECO:0000256" key="2">
    <source>
        <dbReference type="ARBA" id="ARBA00005658"/>
    </source>
</evidence>
<dbReference type="PANTHER" id="PTHR30047">
    <property type="entry name" value="HIGH-AFFINITY CHOLINE TRANSPORT PROTEIN-RELATED"/>
    <property type="match status" value="1"/>
</dbReference>
<feature type="transmembrane region" description="Helical" evidence="9">
    <location>
        <begin position="454"/>
        <end position="472"/>
    </location>
</feature>
<feature type="transmembrane region" description="Helical" evidence="9">
    <location>
        <begin position="269"/>
        <end position="289"/>
    </location>
</feature>
<accession>A0A2X4TW43</accession>
<gene>
    <name evidence="10" type="primary">betP_2</name>
    <name evidence="10" type="ORF">NCTC10994_01928</name>
</gene>
<sequence length="588" mass="63203">MPILTKAHDALRLRTSPGVFFTSALISLLFVVVTVAFTTTVDDVFSTASGWIMTNLGWFYILGVTTFLIFLVVIALTHYGRVRLGGDEERPEHSTLAWFSMLFAAGIGSILMFWGVAEPISHFANPPLQEAAPESEAAAREAMGFTLYHFGFHTWAIFALPGLCFGYFIYKRKLPPRVSSIFAPVLGGRIYGPIGKTIDVVAIVGTIFGVATSVGLGTLQINAGLAQLFGLEESGIIQIALIAVVTVMAGISVALGLDKGIKRLSNLNIGMAMMLLAFVLVTGPSLFLLKGMIESVGIYAEALPSLAFWNDTFADSGWQNTWTVFYWAWTITWSPFVGIFIARISRGRTVREFVAGVLALPVLFSVVWFSIFGMGAFHIELQGEGGLVERVVDSGDIPGALFEFLGNFPLAGLVSGLAIVLVVIFFVTSVDSTAMVLDMMAGGKEEKAPIHQRLFWAALMGLVAATMLVATGKDGLDALQQVITVVGLPFFVMGFVMMYSLVRGIREDLGELPEPVTRQWTEVNTAEDLEAAESRPAPEVVVVTRAIPDETDGDDGGRDERESSSAGAGNGSAPGAEIRAGEEVESAR</sequence>
<dbReference type="GO" id="GO:0005886">
    <property type="term" value="C:plasma membrane"/>
    <property type="evidence" value="ECO:0007669"/>
    <property type="project" value="UniProtKB-SubCell"/>
</dbReference>
<feature type="transmembrane region" description="Helical" evidence="9">
    <location>
        <begin position="57"/>
        <end position="76"/>
    </location>
</feature>
<feature type="transmembrane region" description="Helical" evidence="9">
    <location>
        <begin position="236"/>
        <end position="257"/>
    </location>
</feature>
<feature type="region of interest" description="Disordered" evidence="8">
    <location>
        <begin position="529"/>
        <end position="588"/>
    </location>
</feature>
<evidence type="ECO:0000256" key="8">
    <source>
        <dbReference type="SAM" id="MobiDB-lite"/>
    </source>
</evidence>
<proteinExistence type="inferred from homology"/>
<keyword evidence="3" id="KW-0813">Transport</keyword>
<evidence type="ECO:0000256" key="4">
    <source>
        <dbReference type="ARBA" id="ARBA00022475"/>
    </source>
</evidence>
<keyword evidence="6 9" id="KW-1133">Transmembrane helix</keyword>
<evidence type="ECO:0000256" key="3">
    <source>
        <dbReference type="ARBA" id="ARBA00022448"/>
    </source>
</evidence>
<feature type="compositionally biased region" description="Basic and acidic residues" evidence="8">
    <location>
        <begin position="579"/>
        <end position="588"/>
    </location>
</feature>
<dbReference type="KEGG" id="rcr:NCTC10994_01928"/>
<keyword evidence="11" id="KW-1185">Reference proteome</keyword>
<comment type="similarity">
    <text evidence="2">Belongs to the BCCT transporter (TC 2.A.15) family.</text>
</comment>
<keyword evidence="5 9" id="KW-0812">Transmembrane</keyword>
<evidence type="ECO:0000256" key="6">
    <source>
        <dbReference type="ARBA" id="ARBA00022989"/>
    </source>
</evidence>
<evidence type="ECO:0000256" key="7">
    <source>
        <dbReference type="ARBA" id="ARBA00023136"/>
    </source>
</evidence>